<evidence type="ECO:0000256" key="1">
    <source>
        <dbReference type="ARBA" id="ARBA00022801"/>
    </source>
</evidence>
<dbReference type="RefSeq" id="WP_218106020.1">
    <property type="nucleotide sequence ID" value="NZ_FMHZ01000002.1"/>
</dbReference>
<evidence type="ECO:0000256" key="2">
    <source>
        <dbReference type="ARBA" id="ARBA00022963"/>
    </source>
</evidence>
<protein>
    <submittedName>
        <fullName evidence="5">Alpha/beta hydrolase family protein</fullName>
    </submittedName>
</protein>
<evidence type="ECO:0000256" key="4">
    <source>
        <dbReference type="SAM" id="SignalP"/>
    </source>
</evidence>
<dbReference type="GO" id="GO:0003847">
    <property type="term" value="F:1-alkyl-2-acetylglycerophosphocholine esterase activity"/>
    <property type="evidence" value="ECO:0007669"/>
    <property type="project" value="TreeGrafter"/>
</dbReference>
<evidence type="ECO:0000256" key="3">
    <source>
        <dbReference type="ARBA" id="ARBA00023098"/>
    </source>
</evidence>
<evidence type="ECO:0000313" key="5">
    <source>
        <dbReference type="EMBL" id="SCL58950.1"/>
    </source>
</evidence>
<feature type="chain" id="PRO_5038508420" evidence="4">
    <location>
        <begin position="26"/>
        <end position="378"/>
    </location>
</feature>
<dbReference type="GO" id="GO:0016042">
    <property type="term" value="P:lipid catabolic process"/>
    <property type="evidence" value="ECO:0007669"/>
    <property type="project" value="UniProtKB-KW"/>
</dbReference>
<proteinExistence type="predicted"/>
<feature type="signal peptide" evidence="4">
    <location>
        <begin position="1"/>
        <end position="25"/>
    </location>
</feature>
<dbReference type="Gene3D" id="3.40.50.1820">
    <property type="entry name" value="alpha/beta hydrolase"/>
    <property type="match status" value="1"/>
</dbReference>
<keyword evidence="3" id="KW-0443">Lipid metabolism</keyword>
<name>A0A1C6UYS2_9ACTN</name>
<dbReference type="EMBL" id="FMHZ01000002">
    <property type="protein sequence ID" value="SCL58950.1"/>
    <property type="molecule type" value="Genomic_DNA"/>
</dbReference>
<keyword evidence="6" id="KW-1185">Reference proteome</keyword>
<reference evidence="6" key="1">
    <citation type="submission" date="2016-06" db="EMBL/GenBank/DDBJ databases">
        <authorList>
            <person name="Varghese N."/>
            <person name="Submissions Spin"/>
        </authorList>
    </citation>
    <scope>NUCLEOTIDE SEQUENCE [LARGE SCALE GENOMIC DNA]</scope>
    <source>
        <strain evidence="6">DSM 43903</strain>
    </source>
</reference>
<dbReference type="STRING" id="47855.GA0070606_3023"/>
<dbReference type="SUPFAM" id="SSF53474">
    <property type="entry name" value="alpha/beta-Hydrolases"/>
    <property type="match status" value="1"/>
</dbReference>
<dbReference type="InterPro" id="IPR029058">
    <property type="entry name" value="AB_hydrolase_fold"/>
</dbReference>
<dbReference type="Proteomes" id="UP000199001">
    <property type="component" value="Unassembled WGS sequence"/>
</dbReference>
<keyword evidence="4" id="KW-0732">Signal</keyword>
<evidence type="ECO:0000313" key="6">
    <source>
        <dbReference type="Proteomes" id="UP000199001"/>
    </source>
</evidence>
<accession>A0A1C6UYS2</accession>
<organism evidence="5 6">
    <name type="scientific">Micromonospora citrea</name>
    <dbReference type="NCBI Taxonomy" id="47855"/>
    <lineage>
        <taxon>Bacteria</taxon>
        <taxon>Bacillati</taxon>
        <taxon>Actinomycetota</taxon>
        <taxon>Actinomycetes</taxon>
        <taxon>Micromonosporales</taxon>
        <taxon>Micromonosporaceae</taxon>
        <taxon>Micromonospora</taxon>
    </lineage>
</organism>
<sequence length="378" mass="40036">MRSGGRALLVLLTLLATLLAGGPVAARASAPALTLPAPTGRYPVGTTWLHLTDDARPDQWRPEVRRELMVSLWYPAVAAPGTPAPYTTAAVSARIIAAEGLPLPPDLLTSVRTNARRDVPVRPTVRGWPLVVLSPGFSLSRESLTGLAEELASRGYVVAGVDHPHEARGVEFPDGRVADCLACEATGPDRMPRVVEGRAADVSFLLDRLTGPRPVWRGARFLDPTRIGMVGHSVGGASAAQALRTDRRVDAGINLDGTHFVPVPAGTVAKPFLLVGSEGPTDGSWLRDWPGLAGWKRWLTVTGSGHLSFTDRPVLGAQLGMDPGAIPGDRQLLITRAYVAAFLDTHLRGRPQPLLDAPAPAYPEVRFQDGAPSPVAAG</sequence>
<gene>
    <name evidence="5" type="ORF">GA0070606_3023</name>
</gene>
<dbReference type="PANTHER" id="PTHR10272">
    <property type="entry name" value="PLATELET-ACTIVATING FACTOR ACETYLHYDROLASE"/>
    <property type="match status" value="1"/>
</dbReference>
<dbReference type="AlphaFoldDB" id="A0A1C6UYS2"/>
<keyword evidence="1 5" id="KW-0378">Hydrolase</keyword>
<keyword evidence="2" id="KW-0442">Lipid degradation</keyword>
<dbReference type="PANTHER" id="PTHR10272:SF0">
    <property type="entry name" value="PLATELET-ACTIVATING FACTOR ACETYLHYDROLASE"/>
    <property type="match status" value="1"/>
</dbReference>
<dbReference type="Pfam" id="PF03403">
    <property type="entry name" value="PAF-AH_p_II"/>
    <property type="match status" value="2"/>
</dbReference>